<dbReference type="Pfam" id="PF01636">
    <property type="entry name" value="APH"/>
    <property type="match status" value="1"/>
</dbReference>
<name>A0ABT0E2D6_9SPHN</name>
<feature type="domain" description="Aminoglycoside phosphotransferase" evidence="1">
    <location>
        <begin position="63"/>
        <end position="239"/>
    </location>
</feature>
<protein>
    <submittedName>
        <fullName evidence="2">Phosphotransferase</fullName>
    </submittedName>
</protein>
<dbReference type="EMBL" id="JALKHS010000021">
    <property type="protein sequence ID" value="MCK0533536.1"/>
    <property type="molecule type" value="Genomic_DNA"/>
</dbReference>
<reference evidence="2 3" key="1">
    <citation type="submission" date="2022-04" db="EMBL/GenBank/DDBJ databases">
        <authorList>
            <person name="Huq M.A."/>
        </authorList>
    </citation>
    <scope>NUCLEOTIDE SEQUENCE [LARGE SCALE GENOMIC DNA]</scope>
    <source>
        <strain evidence="2 3">MAH-33</strain>
    </source>
</reference>
<accession>A0ABT0E2D6</accession>
<evidence type="ECO:0000313" key="2">
    <source>
        <dbReference type="EMBL" id="MCK0533536.1"/>
    </source>
</evidence>
<dbReference type="InterPro" id="IPR002575">
    <property type="entry name" value="Aminoglycoside_PTrfase"/>
</dbReference>
<evidence type="ECO:0000313" key="3">
    <source>
        <dbReference type="Proteomes" id="UP001203512"/>
    </source>
</evidence>
<dbReference type="RefSeq" id="WP_247234733.1">
    <property type="nucleotide sequence ID" value="NZ_JALKHS010000021.1"/>
</dbReference>
<dbReference type="InterPro" id="IPR011009">
    <property type="entry name" value="Kinase-like_dom_sf"/>
</dbReference>
<evidence type="ECO:0000259" key="1">
    <source>
        <dbReference type="Pfam" id="PF01636"/>
    </source>
</evidence>
<keyword evidence="3" id="KW-1185">Reference proteome</keyword>
<gene>
    <name evidence="2" type="ORF">MU848_18245</name>
</gene>
<sequence length="302" mass="33812">MGLPDFDLQEVDALIRRTGTAFEISSILRSNAKSMVLDGSVEGESAILKILLNRGGECERWFANELNFYSMQRTAPVDVTTPRMLAGSRETGFLLLSRIEGEPVAKDRLYPRTDITAGVPLFDALQRTREYTNWSVLHPGATVPDLLSSCRSYEEAGFVPKNMMIEPLALLSSKELPIEFAHGDPVPSNVIRLSDGNVALLDWEHCGSRLAGFDLAVVWAMSQGAREYRRHIHRQIQHWGDRELDAFLCNLLYILGRETKNYRIAQFPGAEKICEQFALTLTELSIALRRGMDKLSALNALA</sequence>
<dbReference type="SUPFAM" id="SSF56112">
    <property type="entry name" value="Protein kinase-like (PK-like)"/>
    <property type="match status" value="1"/>
</dbReference>
<dbReference type="Proteomes" id="UP001203512">
    <property type="component" value="Unassembled WGS sequence"/>
</dbReference>
<dbReference type="Gene3D" id="3.90.1200.10">
    <property type="match status" value="1"/>
</dbReference>
<proteinExistence type="predicted"/>
<organism evidence="2 3">
    <name type="scientific">Sphingobium agri</name>
    <dbReference type="NCBI Taxonomy" id="2933566"/>
    <lineage>
        <taxon>Bacteria</taxon>
        <taxon>Pseudomonadati</taxon>
        <taxon>Pseudomonadota</taxon>
        <taxon>Alphaproteobacteria</taxon>
        <taxon>Sphingomonadales</taxon>
        <taxon>Sphingomonadaceae</taxon>
        <taxon>Sphingobium</taxon>
    </lineage>
</organism>
<comment type="caution">
    <text evidence="2">The sequence shown here is derived from an EMBL/GenBank/DDBJ whole genome shotgun (WGS) entry which is preliminary data.</text>
</comment>